<dbReference type="PANTHER" id="PTHR48228">
    <property type="entry name" value="SUCCINYL-COA--D-CITRAMALATE COA-TRANSFERASE"/>
    <property type="match status" value="1"/>
</dbReference>
<dbReference type="AlphaFoldDB" id="A0A2T7URT1"/>
<dbReference type="SUPFAM" id="SSF89796">
    <property type="entry name" value="CoA-transferase family III (CaiB/BaiF)"/>
    <property type="match status" value="1"/>
</dbReference>
<dbReference type="Proteomes" id="UP000244810">
    <property type="component" value="Unassembled WGS sequence"/>
</dbReference>
<proteinExistence type="predicted"/>
<dbReference type="Gene3D" id="3.40.50.10540">
    <property type="entry name" value="Crotonobetainyl-coa:carnitine coa-transferase, domain 1"/>
    <property type="match status" value="1"/>
</dbReference>
<dbReference type="OrthoDB" id="7208981at2"/>
<dbReference type="Pfam" id="PF02515">
    <property type="entry name" value="CoA_transf_3"/>
    <property type="match status" value="1"/>
</dbReference>
<name>A0A2T7URT1_9RHOB</name>
<accession>A0A2T7URT1</accession>
<dbReference type="InterPro" id="IPR050509">
    <property type="entry name" value="CoA-transferase_III"/>
</dbReference>
<protein>
    <submittedName>
        <fullName evidence="1">CoA transferase</fullName>
    </submittedName>
</protein>
<dbReference type="InterPro" id="IPR003673">
    <property type="entry name" value="CoA-Trfase_fam_III"/>
</dbReference>
<dbReference type="InterPro" id="IPR023606">
    <property type="entry name" value="CoA-Trfase_III_dom_1_sf"/>
</dbReference>
<sequence>MTGLPLAGLKVLSMAEQYPGPMATLILSDMGADVIQVERRGTGDPSRFLKGFFEAMNRGKRSVALDIRDPADKARLLALAAEADVFLEGFRPGKLARQGLGYDDLSALNPGLIYCSITGYGQTGPYRDRPAHDLTFQGVGGALEERLDGAVTGLPPALLLGDNASGLYAAIGILAALRARDATGRGTHVDIAMSDSVTALQTAFVGMLGEAGDPPPQAEPAYDLFTCADGRPLTLSIAHEDAYWDRLCADLGLDDLVGLKRPARVGQRAVLKARIGGAIASQPFAHWAGVLERAGQMWGPVNRLSDLPADPQVTARGLLDRVTRADGTEQWVVRQPIRFSAWENAPLSRAPALDEHRDAGFARP</sequence>
<dbReference type="RefSeq" id="WP_107753869.1">
    <property type="nucleotide sequence ID" value="NZ_QBKF01000011.1"/>
</dbReference>
<dbReference type="InterPro" id="IPR044855">
    <property type="entry name" value="CoA-Trfase_III_dom3_sf"/>
</dbReference>
<comment type="caution">
    <text evidence="1">The sequence shown here is derived from an EMBL/GenBank/DDBJ whole genome shotgun (WGS) entry which is preliminary data.</text>
</comment>
<dbReference type="PANTHER" id="PTHR48228:SF5">
    <property type="entry name" value="ALPHA-METHYLACYL-COA RACEMASE"/>
    <property type="match status" value="1"/>
</dbReference>
<dbReference type="EMBL" id="QDDR01000005">
    <property type="protein sequence ID" value="PVE47460.1"/>
    <property type="molecule type" value="Genomic_DNA"/>
</dbReference>
<dbReference type="GO" id="GO:0016740">
    <property type="term" value="F:transferase activity"/>
    <property type="evidence" value="ECO:0007669"/>
    <property type="project" value="UniProtKB-KW"/>
</dbReference>
<evidence type="ECO:0000313" key="1">
    <source>
        <dbReference type="EMBL" id="PVE47460.1"/>
    </source>
</evidence>
<reference evidence="1 2" key="1">
    <citation type="journal article" date="2011" name="Syst. Appl. Microbiol.">
        <title>Defluviimonas denitrificans gen. nov., sp. nov., and Pararhodobacter aggregans gen. nov., sp. nov., non-phototrophic Rhodobacteraceae from the biofilter of a marine aquaculture.</title>
        <authorList>
            <person name="Foesel B.U."/>
            <person name="Drake H.L."/>
            <person name="Schramm A."/>
        </authorList>
    </citation>
    <scope>NUCLEOTIDE SEQUENCE [LARGE SCALE GENOMIC DNA]</scope>
    <source>
        <strain evidence="1 2">D1-19</strain>
    </source>
</reference>
<keyword evidence="2" id="KW-1185">Reference proteome</keyword>
<evidence type="ECO:0000313" key="2">
    <source>
        <dbReference type="Proteomes" id="UP000244810"/>
    </source>
</evidence>
<keyword evidence="1" id="KW-0808">Transferase</keyword>
<gene>
    <name evidence="1" type="ORF">DDE23_11515</name>
</gene>
<dbReference type="Gene3D" id="3.30.1540.10">
    <property type="entry name" value="formyl-coa transferase, domain 3"/>
    <property type="match status" value="1"/>
</dbReference>
<organism evidence="1 2">
    <name type="scientific">Pararhodobacter aggregans</name>
    <dbReference type="NCBI Taxonomy" id="404875"/>
    <lineage>
        <taxon>Bacteria</taxon>
        <taxon>Pseudomonadati</taxon>
        <taxon>Pseudomonadota</taxon>
        <taxon>Alphaproteobacteria</taxon>
        <taxon>Rhodobacterales</taxon>
        <taxon>Paracoccaceae</taxon>
        <taxon>Pararhodobacter</taxon>
    </lineage>
</organism>